<gene>
    <name evidence="8" type="ORF">QF035_009189</name>
</gene>
<evidence type="ECO:0000313" key="8">
    <source>
        <dbReference type="EMBL" id="MDQ1031607.1"/>
    </source>
</evidence>
<dbReference type="PROSITE" id="PS51257">
    <property type="entry name" value="PROKAR_LIPOPROTEIN"/>
    <property type="match status" value="1"/>
</dbReference>
<feature type="compositionally biased region" description="Low complexity" evidence="5">
    <location>
        <begin position="424"/>
        <end position="435"/>
    </location>
</feature>
<keyword evidence="3" id="KW-0813">Transport</keyword>
<organism evidence="8 9">
    <name type="scientific">Streptomyces umbrinus</name>
    <dbReference type="NCBI Taxonomy" id="67370"/>
    <lineage>
        <taxon>Bacteria</taxon>
        <taxon>Bacillati</taxon>
        <taxon>Actinomycetota</taxon>
        <taxon>Actinomycetes</taxon>
        <taxon>Kitasatosporales</taxon>
        <taxon>Streptomycetaceae</taxon>
        <taxon>Streptomyces</taxon>
        <taxon>Streptomyces phaeochromogenes group</taxon>
    </lineage>
</organism>
<name>A0ABU0T728_9ACTN</name>
<accession>A0ABU0T728</accession>
<feature type="region of interest" description="Disordered" evidence="5">
    <location>
        <begin position="401"/>
        <end position="519"/>
    </location>
</feature>
<comment type="similarity">
    <text evidence="2">Belongs to the bacterial solute-binding protein 5 family.</text>
</comment>
<feature type="signal peptide" evidence="6">
    <location>
        <begin position="1"/>
        <end position="26"/>
    </location>
</feature>
<comment type="caution">
    <text evidence="8">The sequence shown here is derived from an EMBL/GenBank/DDBJ whole genome shotgun (WGS) entry which is preliminary data.</text>
</comment>
<dbReference type="Gene3D" id="3.40.190.10">
    <property type="entry name" value="Periplasmic binding protein-like II"/>
    <property type="match status" value="1"/>
</dbReference>
<keyword evidence="4 6" id="KW-0732">Signal</keyword>
<dbReference type="SUPFAM" id="SSF53850">
    <property type="entry name" value="Periplasmic binding protein-like II"/>
    <property type="match status" value="1"/>
</dbReference>
<evidence type="ECO:0000256" key="2">
    <source>
        <dbReference type="ARBA" id="ARBA00005695"/>
    </source>
</evidence>
<dbReference type="Gene3D" id="3.10.105.10">
    <property type="entry name" value="Dipeptide-binding Protein, Domain 3"/>
    <property type="match status" value="1"/>
</dbReference>
<protein>
    <submittedName>
        <fullName evidence="8">ABC-type transport system substrate-binding protein</fullName>
    </submittedName>
</protein>
<feature type="compositionally biased region" description="Basic and acidic residues" evidence="5">
    <location>
        <begin position="549"/>
        <end position="570"/>
    </location>
</feature>
<evidence type="ECO:0000256" key="1">
    <source>
        <dbReference type="ARBA" id="ARBA00004193"/>
    </source>
</evidence>
<evidence type="ECO:0000256" key="4">
    <source>
        <dbReference type="ARBA" id="ARBA00022729"/>
    </source>
</evidence>
<proteinExistence type="inferred from homology"/>
<evidence type="ECO:0000259" key="7">
    <source>
        <dbReference type="Pfam" id="PF00496"/>
    </source>
</evidence>
<reference evidence="8 9" key="1">
    <citation type="submission" date="2023-07" db="EMBL/GenBank/DDBJ databases">
        <title>Comparative genomics of wheat-associated soil bacteria to identify genetic determinants of phenazine resistance.</title>
        <authorList>
            <person name="Mouncey N."/>
        </authorList>
    </citation>
    <scope>NUCLEOTIDE SEQUENCE [LARGE SCALE GENOMIC DNA]</scope>
    <source>
        <strain evidence="8 9">V2I4</strain>
    </source>
</reference>
<dbReference type="PANTHER" id="PTHR30290:SF9">
    <property type="entry name" value="OLIGOPEPTIDE-BINDING PROTEIN APPA"/>
    <property type="match status" value="1"/>
</dbReference>
<evidence type="ECO:0000256" key="5">
    <source>
        <dbReference type="SAM" id="MobiDB-lite"/>
    </source>
</evidence>
<feature type="region of interest" description="Disordered" evidence="5">
    <location>
        <begin position="549"/>
        <end position="632"/>
    </location>
</feature>
<keyword evidence="9" id="KW-1185">Reference proteome</keyword>
<dbReference type="InterPro" id="IPR000914">
    <property type="entry name" value="SBP_5_dom"/>
</dbReference>
<feature type="compositionally biased region" description="Polar residues" evidence="5">
    <location>
        <begin position="607"/>
        <end position="616"/>
    </location>
</feature>
<comment type="subcellular location">
    <subcellularLocation>
        <location evidence="1">Cell membrane</location>
        <topology evidence="1">Lipid-anchor</topology>
    </subcellularLocation>
</comment>
<dbReference type="EMBL" id="JAUSZI010000002">
    <property type="protein sequence ID" value="MDQ1031607.1"/>
    <property type="molecule type" value="Genomic_DNA"/>
</dbReference>
<evidence type="ECO:0000313" key="9">
    <source>
        <dbReference type="Proteomes" id="UP001230328"/>
    </source>
</evidence>
<dbReference type="Gene3D" id="3.90.76.10">
    <property type="entry name" value="Dipeptide-binding Protein, Domain 1"/>
    <property type="match status" value="1"/>
</dbReference>
<evidence type="ECO:0000256" key="3">
    <source>
        <dbReference type="ARBA" id="ARBA00022448"/>
    </source>
</evidence>
<dbReference type="Pfam" id="PF00496">
    <property type="entry name" value="SBP_bac_5"/>
    <property type="match status" value="1"/>
</dbReference>
<dbReference type="PANTHER" id="PTHR30290">
    <property type="entry name" value="PERIPLASMIC BINDING COMPONENT OF ABC TRANSPORTER"/>
    <property type="match status" value="1"/>
</dbReference>
<feature type="chain" id="PRO_5047139433" evidence="6">
    <location>
        <begin position="27"/>
        <end position="632"/>
    </location>
</feature>
<feature type="compositionally biased region" description="Basic residues" evidence="5">
    <location>
        <begin position="436"/>
        <end position="448"/>
    </location>
</feature>
<sequence>MRARSIRGMGTLATAAALATVASACSAPGEGASGDAATSAVVGIAYEPETLSPLLGFGKDGNSKIFDGLLTHDADLKLKPALAAALPEVSDDGRTYTYALREGVKFSDGEPFTAKDVVFTYETILDEKTNNASKGELDAIESVEAKGDDTVVFRLKYPYAPFAERTVLPIVPERIAGGQDVNTGSFGTEPVGTGPYKLAKWSKGEQLVLQANSGYWGGLPKIERFTMAIIKDDDVRATRLRSGDLDGAILPPNLAKAFRGSGQKTYAAKSFDYRAVTLPTGNKVTGNTAVRRALDIAVDRQAMVDGILEGASKVAHGPVPTDSEWFTEGTERTYDPKKARTVLDAAGWKPGKDGIRVKDGVRASFPLWYVSGDKLRQDHALAYASDAKKIGVEVEVQAGTSEVIEPERRGGRRAPGTQRVRQVHAGPGRRAAAPARLRRGRHGRRAGRRLAPSRAARPAHRLRDRLPAATPLGGPPAAARGPDRRAAPGHWANRGRRTGVGRNRGVRIGPAGPSAPRGQRWAAAARLSRAGARAAASLARLRRDDGDARRLDHGRAGRRRGDLPAGERGRTAGRRARPGTAGAVVRPDGRVGRVDLGVNVRRRRSTEVNAQRQSGQLPARPCSLTPARTDTR</sequence>
<dbReference type="InterPro" id="IPR023765">
    <property type="entry name" value="SBP_5_CS"/>
</dbReference>
<dbReference type="PROSITE" id="PS01040">
    <property type="entry name" value="SBP_BACTERIAL_5"/>
    <property type="match status" value="1"/>
</dbReference>
<feature type="domain" description="Solute-binding protein family 5" evidence="7">
    <location>
        <begin position="77"/>
        <end position="402"/>
    </location>
</feature>
<dbReference type="Proteomes" id="UP001230328">
    <property type="component" value="Unassembled WGS sequence"/>
</dbReference>
<dbReference type="InterPro" id="IPR039424">
    <property type="entry name" value="SBP_5"/>
</dbReference>
<evidence type="ECO:0000256" key="6">
    <source>
        <dbReference type="SAM" id="SignalP"/>
    </source>
</evidence>
<feature type="compositionally biased region" description="Low complexity" evidence="5">
    <location>
        <begin position="467"/>
        <end position="480"/>
    </location>
</feature>